<feature type="transmembrane region" description="Helical" evidence="2">
    <location>
        <begin position="62"/>
        <end position="80"/>
    </location>
</feature>
<dbReference type="EMBL" id="JBHTJL010000009">
    <property type="protein sequence ID" value="MFD1062584.1"/>
    <property type="molecule type" value="Genomic_DNA"/>
</dbReference>
<evidence type="ECO:0008006" key="5">
    <source>
        <dbReference type="Google" id="ProtNLM"/>
    </source>
</evidence>
<gene>
    <name evidence="3" type="ORF">ACFQ1Q_04940</name>
</gene>
<accession>A0ABW3N4R0</accession>
<feature type="transmembrane region" description="Helical" evidence="2">
    <location>
        <begin position="37"/>
        <end position="56"/>
    </location>
</feature>
<keyword evidence="2" id="KW-0472">Membrane</keyword>
<comment type="caution">
    <text evidence="3">The sequence shown here is derived from an EMBL/GenBank/DDBJ whole genome shotgun (WGS) entry which is preliminary data.</text>
</comment>
<feature type="coiled-coil region" evidence="1">
    <location>
        <begin position="287"/>
        <end position="314"/>
    </location>
</feature>
<evidence type="ECO:0000256" key="2">
    <source>
        <dbReference type="SAM" id="Phobius"/>
    </source>
</evidence>
<reference evidence="4" key="1">
    <citation type="journal article" date="2019" name="Int. J. Syst. Evol. Microbiol.">
        <title>The Global Catalogue of Microorganisms (GCM) 10K type strain sequencing project: providing services to taxonomists for standard genome sequencing and annotation.</title>
        <authorList>
            <consortium name="The Broad Institute Genomics Platform"/>
            <consortium name="The Broad Institute Genome Sequencing Center for Infectious Disease"/>
            <person name="Wu L."/>
            <person name="Ma J."/>
        </authorList>
    </citation>
    <scope>NUCLEOTIDE SEQUENCE [LARGE SCALE GENOMIC DNA]</scope>
    <source>
        <strain evidence="4">CCUG 62215</strain>
    </source>
</reference>
<name>A0ABW3N4R0_9FLAO</name>
<feature type="transmembrane region" description="Helical" evidence="2">
    <location>
        <begin position="332"/>
        <end position="348"/>
    </location>
</feature>
<sequence length="368" mass="42582">MSENTKPNSQNDEVDLGQLFKMIGRAFQKIGDLFSKLFSFLMFVVGKLIVFLLLFVNIFIKHIVIIGLIGVVGFVIPYLLDKKSKKTYTASMLVSQNYSTGKVLYANIERYNDLAADGDSISLSRELNVDIEKAKNFTEFTIKGLRNRNQILEEYTLYIKEMDSIDKPTFKEYFENVDLSSSALQSITVNSIAPEVYENLSKTIINAINKNNYFVKEKEETILNLKNNIKLTKESIVKTDSLQKKYFEILNKYYTGVQDPSNTKQGSLNLNLTNNKEKINTKEFELFQIQEQNRQKLNDLQAQLEKKQEIVELQKDFESPTLVESKYKDLKINLPFILMLIATLFFVFKKLNLNSYIKEYGSKEKLLK</sequence>
<evidence type="ECO:0000313" key="3">
    <source>
        <dbReference type="EMBL" id="MFD1062584.1"/>
    </source>
</evidence>
<dbReference type="Proteomes" id="UP001597013">
    <property type="component" value="Unassembled WGS sequence"/>
</dbReference>
<proteinExistence type="predicted"/>
<keyword evidence="1" id="KW-0175">Coiled coil</keyword>
<keyword evidence="2" id="KW-1133">Transmembrane helix</keyword>
<keyword evidence="2" id="KW-0812">Transmembrane</keyword>
<protein>
    <recommendedName>
        <fullName evidence="5">Polysaccharide chain length determinant N-terminal domain-containing protein</fullName>
    </recommendedName>
</protein>
<keyword evidence="4" id="KW-1185">Reference proteome</keyword>
<evidence type="ECO:0000313" key="4">
    <source>
        <dbReference type="Proteomes" id="UP001597013"/>
    </source>
</evidence>
<dbReference type="RefSeq" id="WP_386128577.1">
    <property type="nucleotide sequence ID" value="NZ_JBHTJL010000009.1"/>
</dbReference>
<evidence type="ECO:0000256" key="1">
    <source>
        <dbReference type="SAM" id="Coils"/>
    </source>
</evidence>
<organism evidence="3 4">
    <name type="scientific">Winogradskyella litorisediminis</name>
    <dbReference type="NCBI Taxonomy" id="1156618"/>
    <lineage>
        <taxon>Bacteria</taxon>
        <taxon>Pseudomonadati</taxon>
        <taxon>Bacteroidota</taxon>
        <taxon>Flavobacteriia</taxon>
        <taxon>Flavobacteriales</taxon>
        <taxon>Flavobacteriaceae</taxon>
        <taxon>Winogradskyella</taxon>
    </lineage>
</organism>